<gene>
    <name evidence="1" type="ORF">METZ01_LOCUS84652</name>
</gene>
<evidence type="ECO:0008006" key="2">
    <source>
        <dbReference type="Google" id="ProtNLM"/>
    </source>
</evidence>
<sequence length="194" mass="21564">MIFRGTLSIYLNRGSAAAMEQLMVISAVGDDRTHMVRDLTQFIFDCGGNITESRMTTLGSEFASLLLVCGNWHAITRLEQDIGEFSKNNGLNIQIKRTKQQDFGKELLPYAIDVVCLDQPGIVNNISGFFVKRNIGINEVTTRSYSAAQSGALMFSLQMLINVPASIHISGLREEFVEFCDQFNLDAIMEPVKS</sequence>
<dbReference type="PANTHER" id="PTHR34875:SF5">
    <property type="entry name" value="GLYCINE CLEAVAGE SYSTEM TRANSCRIPTIONAL REPRESSOR"/>
    <property type="match status" value="1"/>
</dbReference>
<organism evidence="1">
    <name type="scientific">marine metagenome</name>
    <dbReference type="NCBI Taxonomy" id="408172"/>
    <lineage>
        <taxon>unclassified sequences</taxon>
        <taxon>metagenomes</taxon>
        <taxon>ecological metagenomes</taxon>
    </lineage>
</organism>
<dbReference type="PANTHER" id="PTHR34875">
    <property type="entry name" value="UPF0237 PROTEIN MJ1558"/>
    <property type="match status" value="1"/>
</dbReference>
<dbReference type="EMBL" id="UINC01007169">
    <property type="protein sequence ID" value="SVA31798.1"/>
    <property type="molecule type" value="Genomic_DNA"/>
</dbReference>
<dbReference type="GO" id="GO:0006355">
    <property type="term" value="P:regulation of DNA-templated transcription"/>
    <property type="evidence" value="ECO:0007669"/>
    <property type="project" value="InterPro"/>
</dbReference>
<protein>
    <recommendedName>
        <fullName evidence="2">ACT domain-containing protein</fullName>
    </recommendedName>
</protein>
<accession>A0A381UW16</accession>
<dbReference type="Gene3D" id="3.30.70.260">
    <property type="match status" value="2"/>
</dbReference>
<reference evidence="1" key="1">
    <citation type="submission" date="2018-05" db="EMBL/GenBank/DDBJ databases">
        <authorList>
            <person name="Lanie J.A."/>
            <person name="Ng W.-L."/>
            <person name="Kazmierczak K.M."/>
            <person name="Andrzejewski T.M."/>
            <person name="Davidsen T.M."/>
            <person name="Wayne K.J."/>
            <person name="Tettelin H."/>
            <person name="Glass J.I."/>
            <person name="Rusch D."/>
            <person name="Podicherti R."/>
            <person name="Tsui H.-C.T."/>
            <person name="Winkler M.E."/>
        </authorList>
    </citation>
    <scope>NUCLEOTIDE SEQUENCE</scope>
</reference>
<dbReference type="InterPro" id="IPR045865">
    <property type="entry name" value="ACT-like_dom_sf"/>
</dbReference>
<dbReference type="InterPro" id="IPR016867">
    <property type="entry name" value="GcvR"/>
</dbReference>
<dbReference type="CDD" id="cd04869">
    <property type="entry name" value="ACT_GcvR_2"/>
    <property type="match status" value="1"/>
</dbReference>
<dbReference type="SUPFAM" id="SSF55021">
    <property type="entry name" value="ACT-like"/>
    <property type="match status" value="2"/>
</dbReference>
<name>A0A381UW16_9ZZZZ</name>
<dbReference type="AlphaFoldDB" id="A0A381UW16"/>
<dbReference type="Pfam" id="PF13740">
    <property type="entry name" value="ACT_6"/>
    <property type="match status" value="1"/>
</dbReference>
<dbReference type="PIRSF" id="PIRSF028103">
    <property type="entry name" value="GcvR"/>
    <property type="match status" value="1"/>
</dbReference>
<evidence type="ECO:0000313" key="1">
    <source>
        <dbReference type="EMBL" id="SVA31798.1"/>
    </source>
</evidence>
<dbReference type="InterPro" id="IPR050990">
    <property type="entry name" value="UPF0237/GcvR_regulator"/>
</dbReference>
<proteinExistence type="predicted"/>